<proteinExistence type="inferred from homology"/>
<dbReference type="EMBL" id="OX336137">
    <property type="protein sequence ID" value="CAI2718302.1"/>
    <property type="molecule type" value="Genomic_DNA"/>
</dbReference>
<evidence type="ECO:0000313" key="4">
    <source>
        <dbReference type="Proteomes" id="UP001157733"/>
    </source>
</evidence>
<accession>A0ABM9HDL5</accession>
<dbReference type="PRINTS" id="PR00950">
    <property type="entry name" value="TYPE3IMSPROT"/>
</dbReference>
<sequence length="96" mass="10849">MKQRSSNKPKSAVSLRYDAARSQAPKVTAKGQGLIAERIIELAREHNIPIKEDPDLVQVLSQIDLNQEIPPHIYQVVAELLAFVYKMNQEYQPPPS</sequence>
<evidence type="ECO:0000256" key="1">
    <source>
        <dbReference type="ARBA" id="ARBA00010690"/>
    </source>
</evidence>
<name>A0ABM9HDL5_9BACT</name>
<dbReference type="InterPro" id="IPR029025">
    <property type="entry name" value="T3SS_substrate_exporter_C"/>
</dbReference>
<dbReference type="RefSeq" id="WP_282011205.1">
    <property type="nucleotide sequence ID" value="NZ_OX336137.1"/>
</dbReference>
<dbReference type="PANTHER" id="PTHR30531:SF12">
    <property type="entry name" value="FLAGELLAR BIOSYNTHETIC PROTEIN FLHB"/>
    <property type="match status" value="1"/>
</dbReference>
<gene>
    <name evidence="3" type="ORF">NSPWAT_1443</name>
</gene>
<dbReference type="Gene3D" id="3.40.1690.10">
    <property type="entry name" value="secretion proteins EscU"/>
    <property type="match status" value="1"/>
</dbReference>
<feature type="region of interest" description="Disordered" evidence="2">
    <location>
        <begin position="1"/>
        <end position="26"/>
    </location>
</feature>
<reference evidence="3 4" key="1">
    <citation type="submission" date="2022-09" db="EMBL/GenBank/DDBJ databases">
        <authorList>
            <person name="Kop L."/>
        </authorList>
    </citation>
    <scope>NUCLEOTIDE SEQUENCE [LARGE SCALE GENOMIC DNA]</scope>
    <source>
        <strain evidence="3 4">347</strain>
    </source>
</reference>
<dbReference type="Proteomes" id="UP001157733">
    <property type="component" value="Chromosome"/>
</dbReference>
<evidence type="ECO:0000256" key="2">
    <source>
        <dbReference type="SAM" id="MobiDB-lite"/>
    </source>
</evidence>
<dbReference type="SUPFAM" id="SSF160544">
    <property type="entry name" value="EscU C-terminal domain-like"/>
    <property type="match status" value="1"/>
</dbReference>
<organism evidence="3 4">
    <name type="scientific">Nitrospina watsonii</name>
    <dbReference type="NCBI Taxonomy" id="1323948"/>
    <lineage>
        <taxon>Bacteria</taxon>
        <taxon>Pseudomonadati</taxon>
        <taxon>Nitrospinota/Tectimicrobiota group</taxon>
        <taxon>Nitrospinota</taxon>
        <taxon>Nitrospinia</taxon>
        <taxon>Nitrospinales</taxon>
        <taxon>Nitrospinaceae</taxon>
        <taxon>Nitrospina</taxon>
    </lineage>
</organism>
<keyword evidence="4" id="KW-1185">Reference proteome</keyword>
<dbReference type="PANTHER" id="PTHR30531">
    <property type="entry name" value="FLAGELLAR BIOSYNTHETIC PROTEIN FLHB"/>
    <property type="match status" value="1"/>
</dbReference>
<dbReference type="Pfam" id="PF01312">
    <property type="entry name" value="Bac_export_2"/>
    <property type="match status" value="1"/>
</dbReference>
<comment type="similarity">
    <text evidence="1">Belongs to the type III secretion exporter family.</text>
</comment>
<evidence type="ECO:0000313" key="3">
    <source>
        <dbReference type="EMBL" id="CAI2718302.1"/>
    </source>
</evidence>
<dbReference type="InterPro" id="IPR006135">
    <property type="entry name" value="T3SS_substrate_exporter"/>
</dbReference>
<protein>
    <submittedName>
        <fullName evidence="3">Type III secretion exporter</fullName>
    </submittedName>
</protein>